<dbReference type="Pfam" id="PF05097">
    <property type="entry name" value="DUF688"/>
    <property type="match status" value="1"/>
</dbReference>
<reference evidence="2 3" key="1">
    <citation type="submission" date="2023-10" db="EMBL/GenBank/DDBJ databases">
        <title>Chromosome-scale genome assembly provides insights into flower coloration mechanisms of Canna indica.</title>
        <authorList>
            <person name="Li C."/>
        </authorList>
    </citation>
    <scope>NUCLEOTIDE SEQUENCE [LARGE SCALE GENOMIC DNA]</scope>
    <source>
        <tissue evidence="2">Flower</tissue>
    </source>
</reference>
<feature type="compositionally biased region" description="Polar residues" evidence="1">
    <location>
        <begin position="14"/>
        <end position="25"/>
    </location>
</feature>
<dbReference type="AlphaFoldDB" id="A0AAQ3KH92"/>
<feature type="compositionally biased region" description="Low complexity" evidence="1">
    <location>
        <begin position="89"/>
        <end position="107"/>
    </location>
</feature>
<feature type="region of interest" description="Disordered" evidence="1">
    <location>
        <begin position="1"/>
        <end position="115"/>
    </location>
</feature>
<accession>A0AAQ3KH92</accession>
<keyword evidence="3" id="KW-1185">Reference proteome</keyword>
<gene>
    <name evidence="2" type="ORF">Cni_G14170</name>
</gene>
<organism evidence="2 3">
    <name type="scientific">Canna indica</name>
    <name type="common">Indian-shot</name>
    <dbReference type="NCBI Taxonomy" id="4628"/>
    <lineage>
        <taxon>Eukaryota</taxon>
        <taxon>Viridiplantae</taxon>
        <taxon>Streptophyta</taxon>
        <taxon>Embryophyta</taxon>
        <taxon>Tracheophyta</taxon>
        <taxon>Spermatophyta</taxon>
        <taxon>Magnoliopsida</taxon>
        <taxon>Liliopsida</taxon>
        <taxon>Zingiberales</taxon>
        <taxon>Cannaceae</taxon>
        <taxon>Canna</taxon>
    </lineage>
</organism>
<evidence type="ECO:0000313" key="3">
    <source>
        <dbReference type="Proteomes" id="UP001327560"/>
    </source>
</evidence>
<evidence type="ECO:0000313" key="2">
    <source>
        <dbReference type="EMBL" id="WOL05441.1"/>
    </source>
</evidence>
<name>A0AAQ3KH92_9LILI</name>
<proteinExistence type="predicted"/>
<protein>
    <submittedName>
        <fullName evidence="2">Uncharacterized protein</fullName>
    </submittedName>
</protein>
<evidence type="ECO:0000256" key="1">
    <source>
        <dbReference type="SAM" id="MobiDB-lite"/>
    </source>
</evidence>
<sequence length="143" mass="15216">MSTTGRDPIPTKGFCNSSRFNSKNQSLSSLSFSRRLRSAEDESFRRPGSMPFKWEIQPGISKPQHGSATMAPSSPPAAPAKLSPPPRMTAPSASPSPSLSKARSQSSYNGYSSMLGPPPSIVATSIFHRSASASPSRRRGHVA</sequence>
<feature type="compositionally biased region" description="Pro residues" evidence="1">
    <location>
        <begin position="73"/>
        <end position="88"/>
    </location>
</feature>
<dbReference type="Proteomes" id="UP001327560">
    <property type="component" value="Chromosome 4"/>
</dbReference>
<dbReference type="EMBL" id="CP136893">
    <property type="protein sequence ID" value="WOL05441.1"/>
    <property type="molecule type" value="Genomic_DNA"/>
</dbReference>
<dbReference type="InterPro" id="IPR007789">
    <property type="entry name" value="DUF688"/>
</dbReference>